<reference evidence="1" key="1">
    <citation type="submission" date="2023-02" db="EMBL/GenBank/DDBJ databases">
        <title>Complete genome sequence of Limosilactobacillus reuteri SRCM217616 isolated from Bos taurus feces.</title>
        <authorList>
            <person name="Yang H.-G."/>
            <person name="Kim J.-W."/>
            <person name="Ha G.-S."/>
            <person name="Yang H.-J."/>
            <person name="Jeong D.-Y."/>
        </authorList>
    </citation>
    <scope>NUCLEOTIDE SEQUENCE</scope>
    <source>
        <strain evidence="1">SRCM217616</strain>
    </source>
</reference>
<name>A0AAW6JEL7_LIMRT</name>
<evidence type="ECO:0000313" key="2">
    <source>
        <dbReference type="Proteomes" id="UP001217945"/>
    </source>
</evidence>
<gene>
    <name evidence="1" type="ORF">PSQ53_10405</name>
</gene>
<proteinExistence type="predicted"/>
<protein>
    <submittedName>
        <fullName evidence="1">Uncharacterized protein</fullName>
    </submittedName>
</protein>
<comment type="caution">
    <text evidence="1">The sequence shown here is derived from an EMBL/GenBank/DDBJ whole genome shotgun (WGS) entry which is preliminary data.</text>
</comment>
<evidence type="ECO:0000313" key="1">
    <source>
        <dbReference type="EMBL" id="MDD1383315.1"/>
    </source>
</evidence>
<dbReference type="AlphaFoldDB" id="A0AAW6JEL7"/>
<organism evidence="1 2">
    <name type="scientific">Limosilactobacillus reuteri</name>
    <name type="common">Lactobacillus reuteri</name>
    <dbReference type="NCBI Taxonomy" id="1598"/>
    <lineage>
        <taxon>Bacteria</taxon>
        <taxon>Bacillati</taxon>
        <taxon>Bacillota</taxon>
        <taxon>Bacilli</taxon>
        <taxon>Lactobacillales</taxon>
        <taxon>Lactobacillaceae</taxon>
        <taxon>Limosilactobacillus</taxon>
    </lineage>
</organism>
<dbReference type="EMBL" id="JAQTKT010000001">
    <property type="protein sequence ID" value="MDD1383315.1"/>
    <property type="molecule type" value="Genomic_DNA"/>
</dbReference>
<dbReference type="Proteomes" id="UP001217945">
    <property type="component" value="Unassembled WGS sequence"/>
</dbReference>
<dbReference type="RefSeq" id="WP_263863019.1">
    <property type="nucleotide sequence ID" value="NZ_CANCWL010000007.1"/>
</dbReference>
<sequence length="40" mass="4812">MDIELYKSVRNYILMLLEIKKANLDPKDLSQLLKELRLLH</sequence>
<accession>A0AAW6JEL7</accession>